<comment type="caution">
    <text evidence="2">The sequence shown here is derived from an EMBL/GenBank/DDBJ whole genome shotgun (WGS) entry which is preliminary data.</text>
</comment>
<keyword evidence="3" id="KW-1185">Reference proteome</keyword>
<dbReference type="InterPro" id="IPR000073">
    <property type="entry name" value="AB_hydrolase_1"/>
</dbReference>
<dbReference type="InterPro" id="IPR029058">
    <property type="entry name" value="AB_hydrolase_fold"/>
</dbReference>
<proteinExistence type="predicted"/>
<keyword evidence="2" id="KW-0378">Hydrolase</keyword>
<dbReference type="InterPro" id="IPR050471">
    <property type="entry name" value="AB_hydrolase"/>
</dbReference>
<dbReference type="SUPFAM" id="SSF53474">
    <property type="entry name" value="alpha/beta-Hydrolases"/>
    <property type="match status" value="1"/>
</dbReference>
<dbReference type="PANTHER" id="PTHR43433">
    <property type="entry name" value="HYDROLASE, ALPHA/BETA FOLD FAMILY PROTEIN"/>
    <property type="match status" value="1"/>
</dbReference>
<evidence type="ECO:0000313" key="2">
    <source>
        <dbReference type="EMBL" id="MBW8640185.1"/>
    </source>
</evidence>
<dbReference type="Proteomes" id="UP001196509">
    <property type="component" value="Unassembled WGS sequence"/>
</dbReference>
<name>A0AAE2ZST4_9HYPH</name>
<evidence type="ECO:0000313" key="3">
    <source>
        <dbReference type="Proteomes" id="UP001196509"/>
    </source>
</evidence>
<dbReference type="AlphaFoldDB" id="A0AAE2ZST4"/>
<dbReference type="Gene3D" id="3.40.50.1820">
    <property type="entry name" value="alpha/beta hydrolase"/>
    <property type="match status" value="1"/>
</dbReference>
<gene>
    <name evidence="2" type="ORF">K1W69_23525</name>
</gene>
<protein>
    <submittedName>
        <fullName evidence="2">Alpha/beta fold hydrolase</fullName>
    </submittedName>
</protein>
<dbReference type="EMBL" id="JAICBX010000005">
    <property type="protein sequence ID" value="MBW8640185.1"/>
    <property type="molecule type" value="Genomic_DNA"/>
</dbReference>
<dbReference type="PANTHER" id="PTHR43433:SF8">
    <property type="entry name" value="BIFUNCTIONAL LIPASE_ADENYLATE CYCLASE LIPJ"/>
    <property type="match status" value="1"/>
</dbReference>
<feature type="domain" description="AB hydrolase-1" evidence="1">
    <location>
        <begin position="276"/>
        <end position="489"/>
    </location>
</feature>
<accession>A0AAE2ZST4</accession>
<evidence type="ECO:0000259" key="1">
    <source>
        <dbReference type="Pfam" id="PF00561"/>
    </source>
</evidence>
<dbReference type="PRINTS" id="PR00111">
    <property type="entry name" value="ABHYDROLASE"/>
</dbReference>
<sequence length="511" mass="57731">MPASRKTRALLGFLVLSEAPQRRDRLCDLFWDVPDDPRGALRWSLSKLRPLMNTGGRTRLLADRERVQIDPGTISVDFHKVRMQANGETEKASTLEQAWERANHLLMENCELPNQSDFGAWLEHKRGEVSRLRIRLARHLAMSGDAAPENTEVWAERWLMDAPFDPVAAQCAVAAKRRLGRQHEAESLAEEMDRAFSEAGLDQPDWSVDPIATGVSFTPIAHELNTEETPQQVVRFAQSEDDISLAWATVGKPDNPPLVKAANWLSHLELDWEAPIWSPQFRELAKSYHFIRYDERGCGLSDWDAPEISFESFVKDLELVADAAGLERFPLLGISQGAAVSIEFAARHPDRVSHLILFGGYAAGWRHTASPEEVREREAVMVLTETGWGRANPSYRHLFSQTFMPSATADELAWFDEFQARTTSPENAVRFLEAFSTIDVRERLKDIRCPTMVIHSRNDLRIPMSSGRSLAAQIPNAEFVGLESENHLLIGREPASMEFLKAVRRFLQTEA</sequence>
<organism evidence="2 3">
    <name type="scientific">Flavimaribacter sediminis</name>
    <dbReference type="NCBI Taxonomy" id="2865987"/>
    <lineage>
        <taxon>Bacteria</taxon>
        <taxon>Pseudomonadati</taxon>
        <taxon>Pseudomonadota</taxon>
        <taxon>Alphaproteobacteria</taxon>
        <taxon>Hyphomicrobiales</taxon>
        <taxon>Rhizobiaceae</taxon>
        <taxon>Flavimaribacter</taxon>
    </lineage>
</organism>
<dbReference type="GO" id="GO:0016787">
    <property type="term" value="F:hydrolase activity"/>
    <property type="evidence" value="ECO:0007669"/>
    <property type="project" value="UniProtKB-KW"/>
</dbReference>
<reference evidence="2" key="1">
    <citation type="submission" date="2021-08" db="EMBL/GenBank/DDBJ databases">
        <title>Hoeflea bacterium WL0058 sp. nov., isolated from the sediment.</title>
        <authorList>
            <person name="Wang L."/>
            <person name="Zhang D."/>
        </authorList>
    </citation>
    <scope>NUCLEOTIDE SEQUENCE</scope>
    <source>
        <strain evidence="2">WL0058</strain>
    </source>
</reference>
<dbReference type="Pfam" id="PF00561">
    <property type="entry name" value="Abhydrolase_1"/>
    <property type="match status" value="1"/>
</dbReference>